<evidence type="ECO:0000259" key="2">
    <source>
        <dbReference type="Pfam" id="PF01636"/>
    </source>
</evidence>
<dbReference type="RefSeq" id="WP_350258838.1">
    <property type="nucleotide sequence ID" value="NZ_CP138335.1"/>
</dbReference>
<accession>A0AAU7VB92</accession>
<dbReference type="InterPro" id="IPR011009">
    <property type="entry name" value="Kinase-like_dom_sf"/>
</dbReference>
<dbReference type="KEGG" id="sapp:SAC06_03505"/>
<dbReference type="SUPFAM" id="SSF56112">
    <property type="entry name" value="Protein kinase-like (PK-like)"/>
    <property type="match status" value="1"/>
</dbReference>
<feature type="compositionally biased region" description="Basic and acidic residues" evidence="1">
    <location>
        <begin position="335"/>
        <end position="344"/>
    </location>
</feature>
<dbReference type="InterPro" id="IPR002575">
    <property type="entry name" value="Aminoglycoside_PTrfase"/>
</dbReference>
<dbReference type="AlphaFoldDB" id="A0AAU7VB92"/>
<organism evidence="3">
    <name type="scientific">Scrofimicrobium appendicitidis</name>
    <dbReference type="NCBI Taxonomy" id="3079930"/>
    <lineage>
        <taxon>Bacteria</taxon>
        <taxon>Bacillati</taxon>
        <taxon>Actinomycetota</taxon>
        <taxon>Actinomycetes</taxon>
        <taxon>Actinomycetales</taxon>
        <taxon>Actinomycetaceae</taxon>
        <taxon>Scrofimicrobium</taxon>
    </lineage>
</organism>
<dbReference type="Gene3D" id="3.90.1200.10">
    <property type="match status" value="1"/>
</dbReference>
<gene>
    <name evidence="3" type="ORF">SAC06_03505</name>
</gene>
<dbReference type="EMBL" id="CP138335">
    <property type="protein sequence ID" value="XBW08638.1"/>
    <property type="molecule type" value="Genomic_DNA"/>
</dbReference>
<feature type="region of interest" description="Disordered" evidence="1">
    <location>
        <begin position="335"/>
        <end position="443"/>
    </location>
</feature>
<reference evidence="3" key="1">
    <citation type="submission" date="2023-11" db="EMBL/GenBank/DDBJ databases">
        <title>Scrofimicrobium hongkongense sp. nov., isolated from a patient with peritonitis.</title>
        <authorList>
            <person name="Lao H.Y."/>
            <person name="Wong A.Y.P."/>
            <person name="Ng T.L."/>
            <person name="Wong R.Y.L."/>
            <person name="Yau M.C.Y."/>
            <person name="Lam J.Y.W."/>
            <person name="Siu G.K.H."/>
        </authorList>
    </citation>
    <scope>NUCLEOTIDE SEQUENCE</scope>
    <source>
        <strain evidence="3">R131</strain>
    </source>
</reference>
<protein>
    <submittedName>
        <fullName evidence="3">Phosphotransferase</fullName>
    </submittedName>
</protein>
<dbReference type="Pfam" id="PF01636">
    <property type="entry name" value="APH"/>
    <property type="match status" value="1"/>
</dbReference>
<feature type="compositionally biased region" description="Basic and acidic residues" evidence="1">
    <location>
        <begin position="398"/>
        <end position="410"/>
    </location>
</feature>
<sequence length="443" mass="48173">MEPYKNPLELAALASAALPGLQVVSVLGEQAIGDTVSATRVGDSEGNFWNVVAYRTNFQDWQLGVIQQSYAALHQLGDAGVLPFAVPRLEGVAPCGPTGFVEVLTVTAGRPIREAELSKDGLLAASLGRALAALHNVSPTEFDSLRIERYTPDQIRAHYLEMLASVGREVGGRLRKRWLTALREDVLWNFDPTPVHGQLTSNSILIGGGAVLSLTDFEALSIGDPALDLSWLLPVVSDQFLDRMSGSYSLAQDRTDLHIFTRAQLHSELALLDWLRESQEEGDRDAVAQAVQMMTELEADLAGAMLVNPTRPVVEVNFEAADEPLNRIARASHVTELETQEHSPEPALSPDEVATTSLSTGEVLAPDYPTPNDPVSNDPAPAETDSLRTESAAFQYLRAREASADDRTEAIEYPDDGLWSGVELEDADSPSYEYPRGESDDRD</sequence>
<proteinExistence type="predicted"/>
<feature type="domain" description="Aminoglycoside phosphotransferase" evidence="2">
    <location>
        <begin position="59"/>
        <end position="241"/>
    </location>
</feature>
<evidence type="ECO:0000256" key="1">
    <source>
        <dbReference type="SAM" id="MobiDB-lite"/>
    </source>
</evidence>
<name>A0AAU7VB92_9ACTO</name>
<evidence type="ECO:0000313" key="3">
    <source>
        <dbReference type="EMBL" id="XBW08638.1"/>
    </source>
</evidence>